<organism evidence="2">
    <name type="scientific">Gordonia cholesterolivorans</name>
    <dbReference type="NCBI Taxonomy" id="559625"/>
    <lineage>
        <taxon>Bacteria</taxon>
        <taxon>Bacillati</taxon>
        <taxon>Actinomycetota</taxon>
        <taxon>Actinomycetes</taxon>
        <taxon>Mycobacteriales</taxon>
        <taxon>Gordoniaceae</taxon>
        <taxon>Gordonia</taxon>
    </lineage>
</organism>
<name>D7PE00_9ACTN</name>
<reference evidence="2" key="1">
    <citation type="journal article" date="2011" name="Appl. Environ. Microbiol.">
        <title>Cholesterol Degradation by Gordonia cholesterolivorans.</title>
        <authorList>
            <person name="Drzyzga O."/>
            <person name="Fernandez de Las Heras L."/>
            <person name="Morales V."/>
            <person name="Navarro Llorens J.M."/>
            <person name="Perera J."/>
        </authorList>
    </citation>
    <scope>NUCLEOTIDE SEQUENCE</scope>
    <source>
        <strain evidence="2">Chol-3</strain>
    </source>
</reference>
<feature type="compositionally biased region" description="Low complexity" evidence="1">
    <location>
        <begin position="132"/>
        <end position="142"/>
    </location>
</feature>
<dbReference type="AlphaFoldDB" id="D7PE00"/>
<protein>
    <submittedName>
        <fullName evidence="2">Uncharacterized protein</fullName>
    </submittedName>
</protein>
<proteinExistence type="predicted"/>
<sequence>MRQQPVTDLPQIIRVQPTGGRGQLRLSPRFDLRRDTARHLRQHRRDHQGMLGTDATIGDRRGGRGFAWRQRFTLKVREAADVLGQAHPTSGFPRPQPQALRQILVRIQVTGGAMRIAVGDLDQQSGGDAVPASANSSAGESGSVSEWSITATSPECFSCSHLVLLIV</sequence>
<evidence type="ECO:0000313" key="2">
    <source>
        <dbReference type="EMBL" id="ADG96483.1"/>
    </source>
</evidence>
<accession>D7PE00</accession>
<feature type="region of interest" description="Disordered" evidence="1">
    <location>
        <begin position="123"/>
        <end position="142"/>
    </location>
</feature>
<dbReference type="EMBL" id="GU320251">
    <property type="protein sequence ID" value="ADG96483.1"/>
    <property type="molecule type" value="Genomic_DNA"/>
</dbReference>
<evidence type="ECO:0000256" key="1">
    <source>
        <dbReference type="SAM" id="MobiDB-lite"/>
    </source>
</evidence>